<accession>A0ABR7YM24</accession>
<evidence type="ECO:0000313" key="1">
    <source>
        <dbReference type="EMBL" id="MBD1432357.1"/>
    </source>
</evidence>
<evidence type="ECO:0000313" key="2">
    <source>
        <dbReference type="Proteomes" id="UP000602759"/>
    </source>
</evidence>
<protein>
    <submittedName>
        <fullName evidence="1">Abi family protein</fullName>
    </submittedName>
</protein>
<sequence length="226" mass="26561">MKIDLRHKYLSRPRYNRYLQATQSDIPRAKRLYNANIRLAQAFHPLLTQFEVVLRNSIQNTVTTHFKDADWIINQKNGFMSHPSLSNSRYFLKESISNTERKLRRRKIAITSGKLLADQTFGFWTALFLGHHYSLLNGCPIHVFPYKPSSENRASIYTKLEKIKEFRNRINHCEPICFNGSHIDCLDAEDIYKTLYDLIAWLDPQLTPFFSDIDNVPSKIKLIKRI</sequence>
<dbReference type="Proteomes" id="UP000602759">
    <property type="component" value="Unassembled WGS sequence"/>
</dbReference>
<name>A0ABR7YM24_9SPHI</name>
<dbReference type="RefSeq" id="WP_190993388.1">
    <property type="nucleotide sequence ID" value="NZ_JACOIK010000004.1"/>
</dbReference>
<reference evidence="1 2" key="1">
    <citation type="submission" date="2020-08" db="EMBL/GenBank/DDBJ databases">
        <title>Sphingobacterium sp. DN00404 isolated from aquaculture water.</title>
        <authorList>
            <person name="Zhang M."/>
        </authorList>
    </citation>
    <scope>NUCLEOTIDE SEQUENCE [LARGE SCALE GENOMIC DNA]</scope>
    <source>
        <strain evidence="1 2">DN00404</strain>
    </source>
</reference>
<proteinExistence type="predicted"/>
<dbReference type="EMBL" id="JACOIK010000004">
    <property type="protein sequence ID" value="MBD1432357.1"/>
    <property type="molecule type" value="Genomic_DNA"/>
</dbReference>
<keyword evidence="2" id="KW-1185">Reference proteome</keyword>
<gene>
    <name evidence="1" type="ORF">H8B06_05935</name>
</gene>
<organism evidence="1 2">
    <name type="scientific">Sphingobacterium micropteri</name>
    <dbReference type="NCBI Taxonomy" id="2763501"/>
    <lineage>
        <taxon>Bacteria</taxon>
        <taxon>Pseudomonadati</taxon>
        <taxon>Bacteroidota</taxon>
        <taxon>Sphingobacteriia</taxon>
        <taxon>Sphingobacteriales</taxon>
        <taxon>Sphingobacteriaceae</taxon>
        <taxon>Sphingobacterium</taxon>
    </lineage>
</organism>
<comment type="caution">
    <text evidence="1">The sequence shown here is derived from an EMBL/GenBank/DDBJ whole genome shotgun (WGS) entry which is preliminary data.</text>
</comment>